<feature type="binding site" evidence="8">
    <location>
        <begin position="22"/>
        <end position="24"/>
    </location>
    <ligand>
        <name>GTP</name>
        <dbReference type="ChEBI" id="CHEBI:37565"/>
    </ligand>
</feature>
<comment type="caution">
    <text evidence="10">The sequence shown here is derived from an EMBL/GenBank/DDBJ whole genome shotgun (WGS) entry which is preliminary data.</text>
</comment>
<feature type="domain" description="MobA-like NTP transferase" evidence="9">
    <location>
        <begin position="19"/>
        <end position="167"/>
    </location>
</feature>
<evidence type="ECO:0000313" key="11">
    <source>
        <dbReference type="Proteomes" id="UP000584867"/>
    </source>
</evidence>
<dbReference type="InterPro" id="IPR025877">
    <property type="entry name" value="MobA-like_NTP_Trfase"/>
</dbReference>
<dbReference type="GO" id="GO:0006777">
    <property type="term" value="P:Mo-molybdopterin cofactor biosynthetic process"/>
    <property type="evidence" value="ECO:0007669"/>
    <property type="project" value="UniProtKB-KW"/>
</dbReference>
<dbReference type="CDD" id="cd02503">
    <property type="entry name" value="MobA"/>
    <property type="match status" value="1"/>
</dbReference>
<dbReference type="PANTHER" id="PTHR19136">
    <property type="entry name" value="MOLYBDENUM COFACTOR GUANYLYLTRANSFERASE"/>
    <property type="match status" value="1"/>
</dbReference>
<evidence type="ECO:0000256" key="3">
    <source>
        <dbReference type="ARBA" id="ARBA00022723"/>
    </source>
</evidence>
<feature type="binding site" evidence="8">
    <location>
        <position position="106"/>
    </location>
    <ligand>
        <name>Mg(2+)</name>
        <dbReference type="ChEBI" id="CHEBI:18420"/>
    </ligand>
</feature>
<comment type="cofactor">
    <cofactor evidence="8">
        <name>Mg(2+)</name>
        <dbReference type="ChEBI" id="CHEBI:18420"/>
    </cofactor>
</comment>
<keyword evidence="6 8" id="KW-0342">GTP-binding</keyword>
<evidence type="ECO:0000259" key="9">
    <source>
        <dbReference type="Pfam" id="PF12804"/>
    </source>
</evidence>
<organism evidence="10 11">
    <name type="scientific">Granulicella mallensis</name>
    <dbReference type="NCBI Taxonomy" id="940614"/>
    <lineage>
        <taxon>Bacteria</taxon>
        <taxon>Pseudomonadati</taxon>
        <taxon>Acidobacteriota</taxon>
        <taxon>Terriglobia</taxon>
        <taxon>Terriglobales</taxon>
        <taxon>Acidobacteriaceae</taxon>
        <taxon>Granulicella</taxon>
    </lineage>
</organism>
<keyword evidence="4 8" id="KW-0547">Nucleotide-binding</keyword>
<evidence type="ECO:0000256" key="1">
    <source>
        <dbReference type="ARBA" id="ARBA00022490"/>
    </source>
</evidence>
<dbReference type="AlphaFoldDB" id="A0A7W8E7S6"/>
<dbReference type="EMBL" id="JACHIO010000001">
    <property type="protein sequence ID" value="MBB5061981.1"/>
    <property type="molecule type" value="Genomic_DNA"/>
</dbReference>
<evidence type="ECO:0000256" key="5">
    <source>
        <dbReference type="ARBA" id="ARBA00022842"/>
    </source>
</evidence>
<dbReference type="GO" id="GO:0005737">
    <property type="term" value="C:cytoplasm"/>
    <property type="evidence" value="ECO:0007669"/>
    <property type="project" value="UniProtKB-SubCell"/>
</dbReference>
<evidence type="ECO:0000313" key="10">
    <source>
        <dbReference type="EMBL" id="MBB5061981.1"/>
    </source>
</evidence>
<dbReference type="PANTHER" id="PTHR19136:SF81">
    <property type="entry name" value="MOLYBDENUM COFACTOR GUANYLYLTRANSFERASE"/>
    <property type="match status" value="1"/>
</dbReference>
<comment type="caution">
    <text evidence="8">Lacks conserved residue(s) required for the propagation of feature annotation.</text>
</comment>
<evidence type="ECO:0000256" key="8">
    <source>
        <dbReference type="HAMAP-Rule" id="MF_00316"/>
    </source>
</evidence>
<protein>
    <recommendedName>
        <fullName evidence="8">Probable molybdenum cofactor guanylyltransferase</fullName>
        <shortName evidence="8">MoCo guanylyltransferase</shortName>
        <ecNumber evidence="8">2.7.7.77</ecNumber>
    </recommendedName>
    <alternativeName>
        <fullName evidence="8">GTP:molybdopterin guanylyltransferase</fullName>
    </alternativeName>
    <alternativeName>
        <fullName evidence="8">Mo-MPT guanylyltransferase</fullName>
    </alternativeName>
    <alternativeName>
        <fullName evidence="8">Molybdopterin guanylyltransferase</fullName>
    </alternativeName>
    <alternativeName>
        <fullName evidence="8">Molybdopterin-guanine dinucleotide synthase</fullName>
        <shortName evidence="8">MGD synthase</shortName>
    </alternativeName>
</protein>
<keyword evidence="1 8" id="KW-0963">Cytoplasm</keyword>
<gene>
    <name evidence="8" type="primary">mobA</name>
    <name evidence="10" type="ORF">HDF15_000306</name>
</gene>
<feature type="binding site" evidence="8">
    <location>
        <position position="34"/>
    </location>
    <ligand>
        <name>GTP</name>
        <dbReference type="ChEBI" id="CHEBI:37565"/>
    </ligand>
</feature>
<comment type="similarity">
    <text evidence="8">Belongs to the MobA family.</text>
</comment>
<dbReference type="InterPro" id="IPR013482">
    <property type="entry name" value="Molybde_CF_guanTrfase"/>
</dbReference>
<feature type="binding site" evidence="8">
    <location>
        <position position="106"/>
    </location>
    <ligand>
        <name>GTP</name>
        <dbReference type="ChEBI" id="CHEBI:37565"/>
    </ligand>
</feature>
<proteinExistence type="inferred from homology"/>
<evidence type="ECO:0000256" key="7">
    <source>
        <dbReference type="ARBA" id="ARBA00023150"/>
    </source>
</evidence>
<dbReference type="GO" id="GO:0061603">
    <property type="term" value="F:molybdenum cofactor guanylyltransferase activity"/>
    <property type="evidence" value="ECO:0007669"/>
    <property type="project" value="UniProtKB-EC"/>
</dbReference>
<sequence>MRDSRDEIREGDTKLPVHGFVLAGGKSLRMGQDKALLPFCGRPMVEIAVEKLREFCVDVSIAGNREDLAGYAPVVRETWKSAGPAAGIEAGLAASRQEWALFIPVDVPLVPAEMLRRWVQRRLRSNPRLFGGAYLEANWVSQPTFCFLPRDSRMQLSSALAGGERKLETILQGIKPSGIGWIGPENAASYAPAPPPTALQMEFWFSNVNTPQELAEAEIWAQHRTA</sequence>
<dbReference type="RefSeq" id="WP_184252501.1">
    <property type="nucleotide sequence ID" value="NZ_JACHIO010000001.1"/>
</dbReference>
<keyword evidence="10" id="KW-0548">Nucleotidyltransferase</keyword>
<dbReference type="InterPro" id="IPR029044">
    <property type="entry name" value="Nucleotide-diphossugar_trans"/>
</dbReference>
<comment type="function">
    <text evidence="8">Transfers a GMP moiety from GTP to Mo-molybdopterin (Mo-MPT) cofactor (Moco or molybdenum cofactor) to form Mo-molybdopterin guanine dinucleotide (Mo-MGD) cofactor.</text>
</comment>
<keyword evidence="5 8" id="KW-0460">Magnesium</keyword>
<keyword evidence="2 8" id="KW-0808">Transferase</keyword>
<dbReference type="Pfam" id="PF12804">
    <property type="entry name" value="NTP_transf_3"/>
    <property type="match status" value="1"/>
</dbReference>
<evidence type="ECO:0000256" key="6">
    <source>
        <dbReference type="ARBA" id="ARBA00023134"/>
    </source>
</evidence>
<dbReference type="GO" id="GO:0046872">
    <property type="term" value="F:metal ion binding"/>
    <property type="evidence" value="ECO:0007669"/>
    <property type="project" value="UniProtKB-KW"/>
</dbReference>
<reference evidence="10 11" key="1">
    <citation type="submission" date="2020-08" db="EMBL/GenBank/DDBJ databases">
        <title>Genomic Encyclopedia of Type Strains, Phase IV (KMG-V): Genome sequencing to study the core and pangenomes of soil and plant-associated prokaryotes.</title>
        <authorList>
            <person name="Whitman W."/>
        </authorList>
    </citation>
    <scope>NUCLEOTIDE SEQUENCE [LARGE SCALE GENOMIC DNA]</scope>
    <source>
        <strain evidence="10 11">X5P3</strain>
    </source>
</reference>
<dbReference type="GO" id="GO:0005525">
    <property type="term" value="F:GTP binding"/>
    <property type="evidence" value="ECO:0007669"/>
    <property type="project" value="UniProtKB-UniRule"/>
</dbReference>
<name>A0A7W8E7S6_9BACT</name>
<dbReference type="Proteomes" id="UP000584867">
    <property type="component" value="Unassembled WGS sequence"/>
</dbReference>
<evidence type="ECO:0000256" key="2">
    <source>
        <dbReference type="ARBA" id="ARBA00022679"/>
    </source>
</evidence>
<keyword evidence="3 8" id="KW-0479">Metal-binding</keyword>
<dbReference type="HAMAP" id="MF_00316">
    <property type="entry name" value="MobA"/>
    <property type="match status" value="1"/>
</dbReference>
<dbReference type="EC" id="2.7.7.77" evidence="8"/>
<accession>A0A7W8E7S6</accession>
<dbReference type="Gene3D" id="3.90.550.10">
    <property type="entry name" value="Spore Coat Polysaccharide Biosynthesis Protein SpsA, Chain A"/>
    <property type="match status" value="1"/>
</dbReference>
<evidence type="ECO:0000256" key="4">
    <source>
        <dbReference type="ARBA" id="ARBA00022741"/>
    </source>
</evidence>
<dbReference type="SUPFAM" id="SSF53448">
    <property type="entry name" value="Nucleotide-diphospho-sugar transferases"/>
    <property type="match status" value="1"/>
</dbReference>
<keyword evidence="7 8" id="KW-0501">Molybdenum cofactor biosynthesis</keyword>
<comment type="subcellular location">
    <subcellularLocation>
        <location evidence="8">Cytoplasm</location>
    </subcellularLocation>
</comment>
<comment type="domain">
    <text evidence="8">The N-terminal domain determines nucleotide recognition and specific binding, while the C-terminal domain determines the specific binding to the target protein.</text>
</comment>
<comment type="catalytic activity">
    <reaction evidence="8">
        <text>Mo-molybdopterin + GTP + H(+) = Mo-molybdopterin guanine dinucleotide + diphosphate</text>
        <dbReference type="Rhea" id="RHEA:34243"/>
        <dbReference type="ChEBI" id="CHEBI:15378"/>
        <dbReference type="ChEBI" id="CHEBI:33019"/>
        <dbReference type="ChEBI" id="CHEBI:37565"/>
        <dbReference type="ChEBI" id="CHEBI:71302"/>
        <dbReference type="ChEBI" id="CHEBI:71310"/>
        <dbReference type="EC" id="2.7.7.77"/>
    </reaction>
</comment>